<evidence type="ECO:0000313" key="1">
    <source>
        <dbReference type="EMBL" id="CAA9309685.1"/>
    </source>
</evidence>
<sequence>GHGHLQGRVVEVGVRRGGAPERRTSLWLPGVDAQVSPAGPAVQRAPLTAVRAG</sequence>
<proteinExistence type="predicted"/>
<protein>
    <submittedName>
        <fullName evidence="1">Uncharacterized protein</fullName>
    </submittedName>
</protein>
<name>A0A6J4KNF8_9ACTN</name>
<accession>A0A6J4KNF8</accession>
<feature type="non-terminal residue" evidence="1">
    <location>
        <position position="1"/>
    </location>
</feature>
<gene>
    <name evidence="1" type="ORF">AVDCRST_MAG48-1947</name>
</gene>
<reference evidence="1" key="1">
    <citation type="submission" date="2020-02" db="EMBL/GenBank/DDBJ databases">
        <authorList>
            <person name="Meier V. D."/>
        </authorList>
    </citation>
    <scope>NUCLEOTIDE SEQUENCE</scope>
    <source>
        <strain evidence="1">AVDCRST_MAG48</strain>
    </source>
</reference>
<dbReference type="EMBL" id="CADCTS010000284">
    <property type="protein sequence ID" value="CAA9309685.1"/>
    <property type="molecule type" value="Genomic_DNA"/>
</dbReference>
<organism evidence="1">
    <name type="scientific">uncultured Friedmanniella sp</name>
    <dbReference type="NCBI Taxonomy" id="335381"/>
    <lineage>
        <taxon>Bacteria</taxon>
        <taxon>Bacillati</taxon>
        <taxon>Actinomycetota</taxon>
        <taxon>Actinomycetes</taxon>
        <taxon>Propionibacteriales</taxon>
        <taxon>Nocardioidaceae</taxon>
        <taxon>Friedmanniella</taxon>
        <taxon>environmental samples</taxon>
    </lineage>
</organism>
<dbReference type="AlphaFoldDB" id="A0A6J4KNF8"/>